<feature type="region of interest" description="Disordered" evidence="1">
    <location>
        <begin position="1"/>
        <end position="89"/>
    </location>
</feature>
<proteinExistence type="predicted"/>
<dbReference type="Gene3D" id="1.10.10.10">
    <property type="entry name" value="Winged helix-like DNA-binding domain superfamily/Winged helix DNA-binding domain"/>
    <property type="match status" value="1"/>
</dbReference>
<keyword evidence="4" id="KW-1185">Reference proteome</keyword>
<organism evidence="3 4">
    <name type="scientific">Spirodela intermedia</name>
    <name type="common">Intermediate duckweed</name>
    <dbReference type="NCBI Taxonomy" id="51605"/>
    <lineage>
        <taxon>Eukaryota</taxon>
        <taxon>Viridiplantae</taxon>
        <taxon>Streptophyta</taxon>
        <taxon>Embryophyta</taxon>
        <taxon>Tracheophyta</taxon>
        <taxon>Spermatophyta</taxon>
        <taxon>Magnoliopsida</taxon>
        <taxon>Liliopsida</taxon>
        <taxon>Araceae</taxon>
        <taxon>Lemnoideae</taxon>
        <taxon>Spirodela</taxon>
    </lineage>
</organism>
<dbReference type="InterPro" id="IPR036388">
    <property type="entry name" value="WH-like_DNA-bd_sf"/>
</dbReference>
<dbReference type="InterPro" id="IPR006869">
    <property type="entry name" value="DUF547"/>
</dbReference>
<gene>
    <name evidence="3" type="ORF">SI8410_18021324</name>
</gene>
<accession>A0A7I8LM02</accession>
<dbReference type="Proteomes" id="UP000663760">
    <property type="component" value="Chromosome 18"/>
</dbReference>
<dbReference type="OrthoDB" id="418495at2759"/>
<dbReference type="InterPro" id="IPR036390">
    <property type="entry name" value="WH_DNA-bd_sf"/>
</dbReference>
<evidence type="ECO:0000313" key="3">
    <source>
        <dbReference type="EMBL" id="CAA7410646.1"/>
    </source>
</evidence>
<dbReference type="EMBL" id="LR746281">
    <property type="protein sequence ID" value="CAA7410646.1"/>
    <property type="molecule type" value="Genomic_DNA"/>
</dbReference>
<dbReference type="Pfam" id="PF00462">
    <property type="entry name" value="Glutaredoxin"/>
    <property type="match status" value="1"/>
</dbReference>
<dbReference type="Pfam" id="PF04784">
    <property type="entry name" value="DUF547"/>
    <property type="match status" value="1"/>
</dbReference>
<dbReference type="InterPro" id="IPR036249">
    <property type="entry name" value="Thioredoxin-like_sf"/>
</dbReference>
<feature type="domain" description="DEP" evidence="2">
    <location>
        <begin position="317"/>
        <end position="390"/>
    </location>
</feature>
<dbReference type="Gene3D" id="3.40.30.10">
    <property type="entry name" value="Glutaredoxin"/>
    <property type="match status" value="1"/>
</dbReference>
<dbReference type="PANTHER" id="PTHR46361:SF1">
    <property type="entry name" value="F26K24.21 PROTEIN"/>
    <property type="match status" value="1"/>
</dbReference>
<dbReference type="SUPFAM" id="SSF46785">
    <property type="entry name" value="Winged helix' DNA-binding domain"/>
    <property type="match status" value="1"/>
</dbReference>
<evidence type="ECO:0000256" key="1">
    <source>
        <dbReference type="SAM" id="MobiDB-lite"/>
    </source>
</evidence>
<dbReference type="Pfam" id="PF00610">
    <property type="entry name" value="DEP"/>
    <property type="match status" value="1"/>
</dbReference>
<dbReference type="GO" id="GO:0035556">
    <property type="term" value="P:intracellular signal transduction"/>
    <property type="evidence" value="ECO:0007669"/>
    <property type="project" value="InterPro"/>
</dbReference>
<evidence type="ECO:0000313" key="4">
    <source>
        <dbReference type="Proteomes" id="UP000663760"/>
    </source>
</evidence>
<dbReference type="PROSITE" id="PS50186">
    <property type="entry name" value="DEP"/>
    <property type="match status" value="1"/>
</dbReference>
<protein>
    <recommendedName>
        <fullName evidence="2">DEP domain-containing protein</fullName>
    </recommendedName>
</protein>
<evidence type="ECO:0000259" key="2">
    <source>
        <dbReference type="PROSITE" id="PS50186"/>
    </source>
</evidence>
<reference evidence="3" key="1">
    <citation type="submission" date="2020-02" db="EMBL/GenBank/DDBJ databases">
        <authorList>
            <person name="Scholz U."/>
            <person name="Mascher M."/>
            <person name="Fiebig A."/>
        </authorList>
    </citation>
    <scope>NUCLEOTIDE SEQUENCE</scope>
</reference>
<feature type="compositionally biased region" description="Polar residues" evidence="1">
    <location>
        <begin position="73"/>
        <end position="84"/>
    </location>
</feature>
<dbReference type="AlphaFoldDB" id="A0A7I8LM02"/>
<feature type="compositionally biased region" description="Basic and acidic residues" evidence="1">
    <location>
        <begin position="1"/>
        <end position="12"/>
    </location>
</feature>
<dbReference type="CDD" id="cd04371">
    <property type="entry name" value="DEP"/>
    <property type="match status" value="1"/>
</dbReference>
<sequence>MVSSGKEGDREVVPVPVPPANDEHGKLPPADSPAEGGAEEEDPSDDGLKVAGEVSWGSDEISREEDSDGGTPASWSGESDSSGVESMIHPEEKLLCPPAHLPQPEKPLGISTIMSRSGELFRPMERSLSDGSGGGSAIGKYLRNRGSVLSAALAKSISSLKESDSVSEFHLSGLKVTVRPKETEEDARDPKIVGRISFFSRSNCRDCTAVRSFFREKALPFVEINIDVFPARKKELIERTGSASVPQIFFNEKLVGGLVALNSLRNSGEFDRRLRDMAGWKCPETAPRVPLYGFDDADEEEEEKDRQDAMIGIVKVLRHRLPIQDRLSKMKLVKNCFSGGDLVETVINHLDCGRKRAVDIGKELCRKHFIHHISREKEFEDGHHLYRLLEHDPVILRCFNFRASTRDSEPKSAVAVGRHLTKLMWAILEAYASDDRRYLDYGRISASEEFRRYVNLVEDLQRVDLSVLSVDESMAFFLNLYNAMVIHAVIKLGRPEGVIDRRAFFGDFYYMVGGFPYSLTVIKNGILRSNRRQPYSLVKPFNAEDKRLQLMLPKVNPLIHFGLCNGTRSSPTVRFFSGQGTEMELRNAAREFFHRGGLEVDLDKRTVRLTRIVKWYSADFGDEKEILKWVISYLDSTKAGLLTHLQRDGGPVHILYQDFDWSSNS</sequence>
<dbReference type="InterPro" id="IPR000591">
    <property type="entry name" value="DEP_dom"/>
</dbReference>
<dbReference type="InterPro" id="IPR002109">
    <property type="entry name" value="Glutaredoxin"/>
</dbReference>
<dbReference type="CDD" id="cd03027">
    <property type="entry name" value="GRX_DEP"/>
    <property type="match status" value="1"/>
</dbReference>
<name>A0A7I8LM02_SPIIN</name>
<dbReference type="SMART" id="SM00049">
    <property type="entry name" value="DEP"/>
    <property type="match status" value="1"/>
</dbReference>
<dbReference type="PROSITE" id="PS51354">
    <property type="entry name" value="GLUTAREDOXIN_2"/>
    <property type="match status" value="1"/>
</dbReference>
<dbReference type="SUPFAM" id="SSF52833">
    <property type="entry name" value="Thioredoxin-like"/>
    <property type="match status" value="1"/>
</dbReference>
<dbReference type="PANTHER" id="PTHR46361">
    <property type="entry name" value="ELECTRON CARRIER/ PROTEIN DISULFIDE OXIDOREDUCTASE"/>
    <property type="match status" value="1"/>
</dbReference>